<dbReference type="Proteomes" id="UP000177091">
    <property type="component" value="Unassembled WGS sequence"/>
</dbReference>
<sequence>MKLETERILAEALMRFNTLVDKNPRNFLDGLKGVESYWQEYLERMAPHLPQGLIQKAAELTSVEGLLEHSLLESPLAVDRLSLFEKLNLEPKDLWSYSDVLTVCGITQEYIDEERERRSGPGD</sequence>
<protein>
    <submittedName>
        <fullName evidence="1">Uncharacterized protein</fullName>
    </submittedName>
</protein>
<evidence type="ECO:0000313" key="2">
    <source>
        <dbReference type="Proteomes" id="UP000177091"/>
    </source>
</evidence>
<name>A0A1F7WPV4_9BACT</name>
<dbReference type="EMBL" id="MGFK01000004">
    <property type="protein sequence ID" value="OGM04866.1"/>
    <property type="molecule type" value="Genomic_DNA"/>
</dbReference>
<proteinExistence type="predicted"/>
<gene>
    <name evidence="1" type="ORF">A2112_00590</name>
</gene>
<comment type="caution">
    <text evidence="1">The sequence shown here is derived from an EMBL/GenBank/DDBJ whole genome shotgun (WGS) entry which is preliminary data.</text>
</comment>
<dbReference type="AlphaFoldDB" id="A0A1F7WPV4"/>
<evidence type="ECO:0000313" key="1">
    <source>
        <dbReference type="EMBL" id="OGM04866.1"/>
    </source>
</evidence>
<organism evidence="1 2">
    <name type="scientific">Candidatus Woesebacteria bacterium GWA1_42_12</name>
    <dbReference type="NCBI Taxonomy" id="1802472"/>
    <lineage>
        <taxon>Bacteria</taxon>
        <taxon>Candidatus Woeseibacteriota</taxon>
    </lineage>
</organism>
<reference evidence="1 2" key="1">
    <citation type="journal article" date="2016" name="Nat. Commun.">
        <title>Thousands of microbial genomes shed light on interconnected biogeochemical processes in an aquifer system.</title>
        <authorList>
            <person name="Anantharaman K."/>
            <person name="Brown C.T."/>
            <person name="Hug L.A."/>
            <person name="Sharon I."/>
            <person name="Castelle C.J."/>
            <person name="Probst A.J."/>
            <person name="Thomas B.C."/>
            <person name="Singh A."/>
            <person name="Wilkins M.J."/>
            <person name="Karaoz U."/>
            <person name="Brodie E.L."/>
            <person name="Williams K.H."/>
            <person name="Hubbard S.S."/>
            <person name="Banfield J.F."/>
        </authorList>
    </citation>
    <scope>NUCLEOTIDE SEQUENCE [LARGE SCALE GENOMIC DNA]</scope>
</reference>
<accession>A0A1F7WPV4</accession>